<reference evidence="1 2" key="1">
    <citation type="journal article" date="2023" name="ACS Omega">
        <title>Identification of the Neoaspergillic Acid Biosynthesis Gene Cluster by Establishing an In Vitro CRISPR-Ribonucleoprotein Genetic System in Aspergillus melleus.</title>
        <authorList>
            <person name="Yuan B."/>
            <person name="Grau M.F."/>
            <person name="Murata R.M."/>
            <person name="Torok T."/>
            <person name="Venkateswaran K."/>
            <person name="Stajich J.E."/>
            <person name="Wang C.C.C."/>
        </authorList>
    </citation>
    <scope>NUCLEOTIDE SEQUENCE [LARGE SCALE GENOMIC DNA]</scope>
    <source>
        <strain evidence="1 2">IMV 1140</strain>
    </source>
</reference>
<protein>
    <submittedName>
        <fullName evidence="1">Uncharacterized protein</fullName>
    </submittedName>
</protein>
<name>A0ACC3B8C2_9EURO</name>
<keyword evidence="2" id="KW-1185">Reference proteome</keyword>
<evidence type="ECO:0000313" key="2">
    <source>
        <dbReference type="Proteomes" id="UP001177260"/>
    </source>
</evidence>
<dbReference type="Proteomes" id="UP001177260">
    <property type="component" value="Unassembled WGS sequence"/>
</dbReference>
<proteinExistence type="predicted"/>
<dbReference type="EMBL" id="JAOPJF010000017">
    <property type="protein sequence ID" value="KAK1146591.1"/>
    <property type="molecule type" value="Genomic_DNA"/>
</dbReference>
<comment type="caution">
    <text evidence="1">The sequence shown here is derived from an EMBL/GenBank/DDBJ whole genome shotgun (WGS) entry which is preliminary data.</text>
</comment>
<accession>A0ACC3B8C2</accession>
<evidence type="ECO:0000313" key="1">
    <source>
        <dbReference type="EMBL" id="KAK1146591.1"/>
    </source>
</evidence>
<organism evidence="1 2">
    <name type="scientific">Aspergillus melleus</name>
    <dbReference type="NCBI Taxonomy" id="138277"/>
    <lineage>
        <taxon>Eukaryota</taxon>
        <taxon>Fungi</taxon>
        <taxon>Dikarya</taxon>
        <taxon>Ascomycota</taxon>
        <taxon>Pezizomycotina</taxon>
        <taxon>Eurotiomycetes</taxon>
        <taxon>Eurotiomycetidae</taxon>
        <taxon>Eurotiales</taxon>
        <taxon>Aspergillaceae</taxon>
        <taxon>Aspergillus</taxon>
        <taxon>Aspergillus subgen. Circumdati</taxon>
    </lineage>
</organism>
<sequence length="91" mass="10432">MGSIVQSVPSLWTKHITWDIISDMWHPETNPSDVLSIGMTENTLLHDTLLEYIRDNFRCSADLLTYNNGSMGPNALRKLIALFLDRHMNPF</sequence>
<gene>
    <name evidence="1" type="ORF">N8T08_003021</name>
</gene>